<dbReference type="EMBL" id="SMKY01000390">
    <property type="protein sequence ID" value="TDD63786.1"/>
    <property type="molecule type" value="Genomic_DNA"/>
</dbReference>
<dbReference type="Gene3D" id="3.30.300.30">
    <property type="match status" value="1"/>
</dbReference>
<organism evidence="3 4">
    <name type="scientific">Actinomadura darangshiensis</name>
    <dbReference type="NCBI Taxonomy" id="705336"/>
    <lineage>
        <taxon>Bacteria</taxon>
        <taxon>Bacillati</taxon>
        <taxon>Actinomycetota</taxon>
        <taxon>Actinomycetes</taxon>
        <taxon>Streptosporangiales</taxon>
        <taxon>Thermomonosporaceae</taxon>
        <taxon>Actinomadura</taxon>
    </lineage>
</organism>
<protein>
    <submittedName>
        <fullName evidence="3">Long-chain-fatty-acid--CoA ligase</fullName>
    </submittedName>
</protein>
<evidence type="ECO:0000259" key="1">
    <source>
        <dbReference type="Pfam" id="PF00501"/>
    </source>
</evidence>
<comment type="caution">
    <text evidence="3">The sequence shown here is derived from an EMBL/GenBank/DDBJ whole genome shotgun (WGS) entry which is preliminary data.</text>
</comment>
<dbReference type="GO" id="GO:0016878">
    <property type="term" value="F:acid-thiol ligase activity"/>
    <property type="evidence" value="ECO:0007669"/>
    <property type="project" value="UniProtKB-ARBA"/>
</dbReference>
<accession>A0A4R4ZZE9</accession>
<proteinExistence type="predicted"/>
<dbReference type="OrthoDB" id="9803968at2"/>
<dbReference type="Gene3D" id="3.40.50.12780">
    <property type="entry name" value="N-terminal domain of ligase-like"/>
    <property type="match status" value="1"/>
</dbReference>
<dbReference type="AlphaFoldDB" id="A0A4R4ZZE9"/>
<dbReference type="InterPro" id="IPR045851">
    <property type="entry name" value="AMP-bd_C_sf"/>
</dbReference>
<dbReference type="InterPro" id="IPR020845">
    <property type="entry name" value="AMP-binding_CS"/>
</dbReference>
<dbReference type="Pfam" id="PF13193">
    <property type="entry name" value="AMP-binding_C"/>
    <property type="match status" value="1"/>
</dbReference>
<feature type="domain" description="AMP-binding enzyme C-terminal" evidence="2">
    <location>
        <begin position="433"/>
        <end position="508"/>
    </location>
</feature>
<dbReference type="Pfam" id="PF00501">
    <property type="entry name" value="AMP-binding"/>
    <property type="match status" value="1"/>
</dbReference>
<dbReference type="Proteomes" id="UP000295578">
    <property type="component" value="Unassembled WGS sequence"/>
</dbReference>
<evidence type="ECO:0000259" key="2">
    <source>
        <dbReference type="Pfam" id="PF13193"/>
    </source>
</evidence>
<dbReference type="InterPro" id="IPR025110">
    <property type="entry name" value="AMP-bd_C"/>
</dbReference>
<dbReference type="SUPFAM" id="SSF56801">
    <property type="entry name" value="Acetyl-CoA synthetase-like"/>
    <property type="match status" value="1"/>
</dbReference>
<dbReference type="NCBIfam" id="NF004837">
    <property type="entry name" value="PRK06187.1"/>
    <property type="match status" value="1"/>
</dbReference>
<reference evidence="3 4" key="1">
    <citation type="submission" date="2019-03" db="EMBL/GenBank/DDBJ databases">
        <title>Draft genome sequences of novel Actinobacteria.</title>
        <authorList>
            <person name="Sahin N."/>
            <person name="Ay H."/>
            <person name="Saygin H."/>
        </authorList>
    </citation>
    <scope>NUCLEOTIDE SEQUENCE [LARGE SCALE GENOMIC DNA]</scope>
    <source>
        <strain evidence="3 4">DSM 45941</strain>
    </source>
</reference>
<evidence type="ECO:0000313" key="4">
    <source>
        <dbReference type="Proteomes" id="UP000295578"/>
    </source>
</evidence>
<dbReference type="RefSeq" id="WP_132205079.1">
    <property type="nucleotide sequence ID" value="NZ_SMKY01000390.1"/>
</dbReference>
<gene>
    <name evidence="3" type="ORF">E1293_42460</name>
</gene>
<keyword evidence="4" id="KW-1185">Reference proteome</keyword>
<sequence>MVDSVARARQHSLGDLLHRTARRYPGKVAVVSGELRVTFAEFDVAVNRAAHALAARGVGQGDRVALLSHNCWQYAVFAFATAKLGVVLVPVNFMLNAEEIAYIVEHSGASGIIAEDALAPTAEKALAAAGVEGGVRGWIPLSGGPVGAGWEDVDSWWREGPETAPDVLVGDDDPLRLMYTSGTESRPKGVMLSSRSLISQYVSCVIDGEMSSDDVEVHTLPMYHCAQLDCFFSVDVYLGATSIILPGPDPAVLLETIEREKATKLFFPPTVWISLLRHPDFDRRDLSSLKKGYYGASAMPVEVLRELLRRLSDVRLWNFYGQTEMAPLATILRPHEQLERAGSAGRAAINVETRLVDDDGALVGVGEVGEIVHRSPHAALGYYRDDAKTAEAFRDGWFHSGDLGVMTSDGYLSVVDRKKDMIKTGGENVASREVEEAVYELEGVAEVAVFGISHPHWIEAVTAVVVPKEGFALTADDVSAHVRERLAGYKRPKYVVMADSLPKNPSGKILKRELRQRHGHLSGEVGGQG</sequence>
<dbReference type="PROSITE" id="PS00455">
    <property type="entry name" value="AMP_BINDING"/>
    <property type="match status" value="1"/>
</dbReference>
<dbReference type="CDD" id="cd17631">
    <property type="entry name" value="FACL_FadD13-like"/>
    <property type="match status" value="1"/>
</dbReference>
<dbReference type="InterPro" id="IPR050237">
    <property type="entry name" value="ATP-dep_AMP-bd_enzyme"/>
</dbReference>
<dbReference type="InterPro" id="IPR042099">
    <property type="entry name" value="ANL_N_sf"/>
</dbReference>
<dbReference type="InterPro" id="IPR000873">
    <property type="entry name" value="AMP-dep_synth/lig_dom"/>
</dbReference>
<dbReference type="NCBIfam" id="NF006182">
    <property type="entry name" value="PRK08316.1"/>
    <property type="match status" value="1"/>
</dbReference>
<name>A0A4R4ZZE9_9ACTN</name>
<evidence type="ECO:0000313" key="3">
    <source>
        <dbReference type="EMBL" id="TDD63786.1"/>
    </source>
</evidence>
<dbReference type="PANTHER" id="PTHR43767">
    <property type="entry name" value="LONG-CHAIN-FATTY-ACID--COA LIGASE"/>
    <property type="match status" value="1"/>
</dbReference>
<feature type="domain" description="AMP-dependent synthetase/ligase" evidence="1">
    <location>
        <begin position="18"/>
        <end position="383"/>
    </location>
</feature>
<dbReference type="PANTHER" id="PTHR43767:SF1">
    <property type="entry name" value="NONRIBOSOMAL PEPTIDE SYNTHASE PES1 (EUROFUNG)-RELATED"/>
    <property type="match status" value="1"/>
</dbReference>
<keyword evidence="3" id="KW-0436">Ligase</keyword>